<evidence type="ECO:0000256" key="4">
    <source>
        <dbReference type="SAM" id="MobiDB-lite"/>
    </source>
</evidence>
<dbReference type="InterPro" id="IPR002110">
    <property type="entry name" value="Ankyrin_rpt"/>
</dbReference>
<evidence type="ECO:0000313" key="5">
    <source>
        <dbReference type="EMBL" id="KAH6645529.1"/>
    </source>
</evidence>
<feature type="region of interest" description="Disordered" evidence="4">
    <location>
        <begin position="626"/>
        <end position="664"/>
    </location>
</feature>
<evidence type="ECO:0000256" key="1">
    <source>
        <dbReference type="ARBA" id="ARBA00022737"/>
    </source>
</evidence>
<dbReference type="PANTHER" id="PTHR24193:SF121">
    <property type="entry name" value="ADA2A-CONTAINING COMPLEX COMPONENT 3, ISOFORM D"/>
    <property type="match status" value="1"/>
</dbReference>
<dbReference type="PANTHER" id="PTHR24193">
    <property type="entry name" value="ANKYRIN REPEAT PROTEIN"/>
    <property type="match status" value="1"/>
</dbReference>
<dbReference type="PROSITE" id="PS50088">
    <property type="entry name" value="ANK_REPEAT"/>
    <property type="match status" value="1"/>
</dbReference>
<dbReference type="GeneID" id="70133087"/>
<protein>
    <submittedName>
        <fullName evidence="5">Ankyrin repeat-containing domain protein</fullName>
    </submittedName>
</protein>
<dbReference type="GO" id="GO:0005634">
    <property type="term" value="C:nucleus"/>
    <property type="evidence" value="ECO:0007669"/>
    <property type="project" value="TreeGrafter"/>
</dbReference>
<dbReference type="OrthoDB" id="823504at2759"/>
<reference evidence="5" key="1">
    <citation type="journal article" date="2021" name="Nat. Commun.">
        <title>Genetic determinants of endophytism in the Arabidopsis root mycobiome.</title>
        <authorList>
            <person name="Mesny F."/>
            <person name="Miyauchi S."/>
            <person name="Thiergart T."/>
            <person name="Pickel B."/>
            <person name="Atanasova L."/>
            <person name="Karlsson M."/>
            <person name="Huettel B."/>
            <person name="Barry K.W."/>
            <person name="Haridas S."/>
            <person name="Chen C."/>
            <person name="Bauer D."/>
            <person name="Andreopoulos W."/>
            <person name="Pangilinan J."/>
            <person name="LaButti K."/>
            <person name="Riley R."/>
            <person name="Lipzen A."/>
            <person name="Clum A."/>
            <person name="Drula E."/>
            <person name="Henrissat B."/>
            <person name="Kohler A."/>
            <person name="Grigoriev I.V."/>
            <person name="Martin F.M."/>
            <person name="Hacquard S."/>
        </authorList>
    </citation>
    <scope>NUCLEOTIDE SEQUENCE</scope>
    <source>
        <strain evidence="5">MPI-SDFR-AT-0073</strain>
    </source>
</reference>
<name>A0A9P8U8T2_9PEZI</name>
<evidence type="ECO:0000313" key="6">
    <source>
        <dbReference type="Proteomes" id="UP000758603"/>
    </source>
</evidence>
<dbReference type="AlphaFoldDB" id="A0A9P8U8T2"/>
<dbReference type="Pfam" id="PF12796">
    <property type="entry name" value="Ank_2"/>
    <property type="match status" value="1"/>
</dbReference>
<proteinExistence type="predicted"/>
<evidence type="ECO:0000256" key="3">
    <source>
        <dbReference type="PROSITE-ProRule" id="PRU00023"/>
    </source>
</evidence>
<dbReference type="InterPro" id="IPR036770">
    <property type="entry name" value="Ankyrin_rpt-contain_sf"/>
</dbReference>
<keyword evidence="2 3" id="KW-0040">ANK repeat</keyword>
<dbReference type="Gene3D" id="1.25.40.20">
    <property type="entry name" value="Ankyrin repeat-containing domain"/>
    <property type="match status" value="2"/>
</dbReference>
<keyword evidence="1" id="KW-0677">Repeat</keyword>
<dbReference type="SMART" id="SM00248">
    <property type="entry name" value="ANK"/>
    <property type="match status" value="6"/>
</dbReference>
<sequence>MYSVRSITRSNKPCVKAFVPCSSTVVVVRHWSHKFAQHLVQGRRHRCWRLASYSMEGPPAFMPLLNAPPYDVFQTEEPPDPWDTPLSMIIRRDDLDALAEYLSMHPYRLKGPGACQDHHGIFFPDAFEYAATWGATKVLRSLRHYETRHPEQDFRWGAKEYGLLNLACHHGQLETVRYLLDASHDVAGDLAFRDGDGWTPLLAAADAMTDRSKYQKYHGGLDVASYTSRCEEIMTLLLDKGAPADHVRERQFMHYDGQIHELKRRIRWCEDNMDGEIPESPEYDVTPDGEVITCITDTVLSLAMRRAGAATIQRLLDGGADIHLRLTPPRSDKPLYTPFNTCLYTPLHVAARYFNATAIGVLCDRYGIVEFKKMLKCQDAWGHSTLHIATRGCDFMLPADQILPQGVATFSALLRSCNANDVDTRALQSAMLSDFLIHHKPTRQALRARVARMLVEQGARPASKTSDGGTALHALARQFPVTDDDQCAEAALVGLFLSHSASIDDADNSGNTALHVAVGTYPKLVAARALLRHGARPDVLNKAGDTPLHVAAVMTPSLRNEDLTFQQAAKMQDEVMQLIAEAATSHGGNLMEMRNASGKTPPELRDESRKKVKEYLASLIRPHFPFGRGGGRGRGIGPGNGTGPGDGIGPRDGREIGIGIGRGQ</sequence>
<evidence type="ECO:0000256" key="2">
    <source>
        <dbReference type="ARBA" id="ARBA00023043"/>
    </source>
</evidence>
<dbReference type="GO" id="GO:0000976">
    <property type="term" value="F:transcription cis-regulatory region binding"/>
    <property type="evidence" value="ECO:0007669"/>
    <property type="project" value="TreeGrafter"/>
</dbReference>
<accession>A0A9P8U8T2</accession>
<dbReference type="InterPro" id="IPR050663">
    <property type="entry name" value="Ankyrin-SOCS_Box"/>
</dbReference>
<gene>
    <name evidence="5" type="ORF">BKA67DRAFT_585327</name>
</gene>
<dbReference type="EMBL" id="JAGPXC010000011">
    <property type="protein sequence ID" value="KAH6645529.1"/>
    <property type="molecule type" value="Genomic_DNA"/>
</dbReference>
<dbReference type="RefSeq" id="XP_045952043.1">
    <property type="nucleotide sequence ID" value="XM_046104196.1"/>
</dbReference>
<keyword evidence="6" id="KW-1185">Reference proteome</keyword>
<comment type="caution">
    <text evidence="5">The sequence shown here is derived from an EMBL/GenBank/DDBJ whole genome shotgun (WGS) entry which is preliminary data.</text>
</comment>
<feature type="repeat" description="ANK" evidence="3">
    <location>
        <begin position="509"/>
        <end position="542"/>
    </location>
</feature>
<dbReference type="SUPFAM" id="SSF48403">
    <property type="entry name" value="Ankyrin repeat"/>
    <property type="match status" value="1"/>
</dbReference>
<feature type="compositionally biased region" description="Gly residues" evidence="4">
    <location>
        <begin position="627"/>
        <end position="648"/>
    </location>
</feature>
<dbReference type="GO" id="GO:0045944">
    <property type="term" value="P:positive regulation of transcription by RNA polymerase II"/>
    <property type="evidence" value="ECO:0007669"/>
    <property type="project" value="TreeGrafter"/>
</dbReference>
<organism evidence="5 6">
    <name type="scientific">Truncatella angustata</name>
    <dbReference type="NCBI Taxonomy" id="152316"/>
    <lineage>
        <taxon>Eukaryota</taxon>
        <taxon>Fungi</taxon>
        <taxon>Dikarya</taxon>
        <taxon>Ascomycota</taxon>
        <taxon>Pezizomycotina</taxon>
        <taxon>Sordariomycetes</taxon>
        <taxon>Xylariomycetidae</taxon>
        <taxon>Amphisphaeriales</taxon>
        <taxon>Sporocadaceae</taxon>
        <taxon>Truncatella</taxon>
    </lineage>
</organism>
<dbReference type="Proteomes" id="UP000758603">
    <property type="component" value="Unassembled WGS sequence"/>
</dbReference>